<dbReference type="GO" id="GO:0003677">
    <property type="term" value="F:DNA binding"/>
    <property type="evidence" value="ECO:0007669"/>
    <property type="project" value="InterPro"/>
</dbReference>
<dbReference type="PANTHER" id="PTHR34293">
    <property type="entry name" value="HTH-TYPE TRANSCRIPTIONAL REGULATOR TRMBL2"/>
    <property type="match status" value="1"/>
</dbReference>
<dbReference type="PANTHER" id="PTHR34293:SF1">
    <property type="entry name" value="HTH-TYPE TRANSCRIPTIONAL REGULATOR TRMBL2"/>
    <property type="match status" value="1"/>
</dbReference>
<evidence type="ECO:0000313" key="3">
    <source>
        <dbReference type="Proteomes" id="UP000419743"/>
    </source>
</evidence>
<dbReference type="InterPro" id="IPR051797">
    <property type="entry name" value="TrmB-like"/>
</dbReference>
<feature type="domain" description="HTH luxR-type" evidence="1">
    <location>
        <begin position="158"/>
        <end position="212"/>
    </location>
</feature>
<dbReference type="InterPro" id="IPR000792">
    <property type="entry name" value="Tscrpt_reg_LuxR_C"/>
</dbReference>
<keyword evidence="3" id="KW-1185">Reference proteome</keyword>
<protein>
    <recommendedName>
        <fullName evidence="1">HTH luxR-type domain-containing protein</fullName>
    </recommendedName>
</protein>
<dbReference type="SUPFAM" id="SSF46894">
    <property type="entry name" value="C-terminal effector domain of the bipartite response regulators"/>
    <property type="match status" value="1"/>
</dbReference>
<organism evidence="2 3">
    <name type="scientific">Occultella aeris</name>
    <dbReference type="NCBI Taxonomy" id="2761496"/>
    <lineage>
        <taxon>Bacteria</taxon>
        <taxon>Bacillati</taxon>
        <taxon>Actinomycetota</taxon>
        <taxon>Actinomycetes</taxon>
        <taxon>Micrococcales</taxon>
        <taxon>Ruaniaceae</taxon>
        <taxon>Occultella</taxon>
    </lineage>
</organism>
<dbReference type="AlphaFoldDB" id="A0A7M4DDE1"/>
<dbReference type="SMART" id="SM00421">
    <property type="entry name" value="HTH_LUXR"/>
    <property type="match status" value="1"/>
</dbReference>
<dbReference type="GO" id="GO:0006355">
    <property type="term" value="P:regulation of DNA-templated transcription"/>
    <property type="evidence" value="ECO:0007669"/>
    <property type="project" value="InterPro"/>
</dbReference>
<accession>A0A7M4DDE1</accession>
<evidence type="ECO:0000313" key="2">
    <source>
        <dbReference type="EMBL" id="VZO34860.1"/>
    </source>
</evidence>
<reference evidence="2 3" key="1">
    <citation type="submission" date="2019-11" db="EMBL/GenBank/DDBJ databases">
        <authorList>
            <person name="Criscuolo A."/>
        </authorList>
    </citation>
    <scope>NUCLEOTIDE SEQUENCE [LARGE SCALE GENOMIC DNA]</scope>
    <source>
        <strain evidence="2">CIP111667</strain>
    </source>
</reference>
<dbReference type="Proteomes" id="UP000419743">
    <property type="component" value="Unassembled WGS sequence"/>
</dbReference>
<sequence>MQTGEAVTLVHGEEELLARTKHLFETATDVACAANDLGTWTMRQEPQRLDATALSRRGDVRVRKIYRPGMLLDPVSAQQVATARDRHGAQIRITTEDINETIIFDRRLAVLAGDVRAGRRSYSVITQPEVVQGVTSLFEAAWRSATDLARYDARIAEVRELAPRVLDLLAQGAKDESAARILGLGVRTYRRRVAELMEALGAESRFQAGVRARELGLV</sequence>
<dbReference type="InterPro" id="IPR036388">
    <property type="entry name" value="WH-like_DNA-bd_sf"/>
</dbReference>
<dbReference type="InterPro" id="IPR016032">
    <property type="entry name" value="Sig_transdc_resp-reg_C-effctor"/>
</dbReference>
<dbReference type="RefSeq" id="WP_156738718.1">
    <property type="nucleotide sequence ID" value="NZ_CACRYJ010000004.1"/>
</dbReference>
<proteinExistence type="predicted"/>
<dbReference type="Gene3D" id="1.10.10.10">
    <property type="entry name" value="Winged helix-like DNA-binding domain superfamily/Winged helix DNA-binding domain"/>
    <property type="match status" value="1"/>
</dbReference>
<evidence type="ECO:0000259" key="1">
    <source>
        <dbReference type="SMART" id="SM00421"/>
    </source>
</evidence>
<gene>
    <name evidence="2" type="ORF">HALOF300_00130</name>
</gene>
<name>A0A7M4DDE1_9MICO</name>
<comment type="caution">
    <text evidence="2">The sequence shown here is derived from an EMBL/GenBank/DDBJ whole genome shotgun (WGS) entry which is preliminary data.</text>
</comment>
<dbReference type="EMBL" id="CACRYJ010000004">
    <property type="protein sequence ID" value="VZO34860.1"/>
    <property type="molecule type" value="Genomic_DNA"/>
</dbReference>